<evidence type="ECO:0000259" key="3">
    <source>
        <dbReference type="Pfam" id="PF01210"/>
    </source>
</evidence>
<dbReference type="InterPro" id="IPR011128">
    <property type="entry name" value="G3P_DH_NAD-dep_N"/>
</dbReference>
<evidence type="ECO:0000256" key="1">
    <source>
        <dbReference type="ARBA" id="ARBA00023002"/>
    </source>
</evidence>
<sequence length="361" mass="39913">MQRKVSIVGAGPSGFALAADLQNRGIDVLVYSHPDHFRYANEVMGKGQLTVRGKIESSLPVRITSDMGEMIGFSTIIILTIPSTGHETVLQQLRRFPLQQHTIIAIPGNLFSLIADIEIGCVLETNLSPYSCRMERDVVLVLGKKSLIFIAALQNPPRQAVRDTVQEIMPVELCWCSSVIEVCLLNVNGVFHPIMMLMNAARIESTSGDFLLYRDGLTSSVAKAMVVIDQVRMQIGKAFGYSMRSALRVSNECYGHTFSSLVDLATNSGPHRRLKAPSGLDNRNISEDVPDLLVCWHSLAEKLGVDASPIKAIIILAQMATGVDYFRCGRSLDKFHLEDISRRELIERFMAQPDDAIVSRL</sequence>
<reference evidence="5 6" key="1">
    <citation type="submission" date="2017-02" db="EMBL/GenBank/DDBJ databases">
        <title>Genomes of Trichoderma spp. with biocontrol activity.</title>
        <authorList>
            <person name="Gardiner D."/>
            <person name="Kazan K."/>
            <person name="Vos C."/>
            <person name="Harvey P."/>
        </authorList>
    </citation>
    <scope>NUCLEOTIDE SEQUENCE [LARGE SCALE GENOMIC DNA]</scope>
    <source>
        <strain evidence="5 6">A5MH</strain>
    </source>
</reference>
<dbReference type="GO" id="GO:0046168">
    <property type="term" value="P:glycerol-3-phosphate catabolic process"/>
    <property type="evidence" value="ECO:0007669"/>
    <property type="project" value="InterPro"/>
</dbReference>
<dbReference type="InterPro" id="IPR008927">
    <property type="entry name" value="6-PGluconate_DH-like_C_sf"/>
</dbReference>
<dbReference type="Pfam" id="PF01210">
    <property type="entry name" value="NAD_Gly3P_dh_N"/>
    <property type="match status" value="1"/>
</dbReference>
<dbReference type="InterPro" id="IPR013328">
    <property type="entry name" value="6PGD_dom2"/>
</dbReference>
<dbReference type="Proteomes" id="UP000236546">
    <property type="component" value="Unassembled WGS sequence"/>
</dbReference>
<dbReference type="GO" id="GO:0051287">
    <property type="term" value="F:NAD binding"/>
    <property type="evidence" value="ECO:0007669"/>
    <property type="project" value="InterPro"/>
</dbReference>
<dbReference type="Gene3D" id="3.40.50.720">
    <property type="entry name" value="NAD(P)-binding Rossmann-like Domain"/>
    <property type="match status" value="1"/>
</dbReference>
<dbReference type="InterPro" id="IPR003421">
    <property type="entry name" value="Opine_DH"/>
</dbReference>
<gene>
    <name evidence="5" type="ORF">TGAMA5MH_05813</name>
</gene>
<evidence type="ECO:0000259" key="4">
    <source>
        <dbReference type="Pfam" id="PF02317"/>
    </source>
</evidence>
<evidence type="ECO:0000313" key="6">
    <source>
        <dbReference type="Proteomes" id="UP000236546"/>
    </source>
</evidence>
<feature type="domain" description="Glycerol-3-phosphate dehydrogenase NAD-dependent N-terminal" evidence="3">
    <location>
        <begin position="4"/>
        <end position="105"/>
    </location>
</feature>
<keyword evidence="1" id="KW-0560">Oxidoreductase</keyword>
<dbReference type="InterPro" id="IPR051729">
    <property type="entry name" value="Opine/Lysopine_DH"/>
</dbReference>
<dbReference type="OrthoDB" id="4394513at2759"/>
<comment type="caution">
    <text evidence="5">The sequence shown here is derived from an EMBL/GenBank/DDBJ whole genome shotgun (WGS) entry which is preliminary data.</text>
</comment>
<dbReference type="EMBL" id="MTYH01000051">
    <property type="protein sequence ID" value="PNP42132.1"/>
    <property type="molecule type" value="Genomic_DNA"/>
</dbReference>
<dbReference type="Gene3D" id="1.10.1040.10">
    <property type="entry name" value="N-(1-d-carboxylethyl)-l-norvaline Dehydrogenase, domain 2"/>
    <property type="match status" value="1"/>
</dbReference>
<dbReference type="PRINTS" id="PR00420">
    <property type="entry name" value="RNGMNOXGNASE"/>
</dbReference>
<evidence type="ECO:0008006" key="7">
    <source>
        <dbReference type="Google" id="ProtNLM"/>
    </source>
</evidence>
<organism evidence="5 6">
    <name type="scientific">Trichoderma gamsii</name>
    <dbReference type="NCBI Taxonomy" id="398673"/>
    <lineage>
        <taxon>Eukaryota</taxon>
        <taxon>Fungi</taxon>
        <taxon>Dikarya</taxon>
        <taxon>Ascomycota</taxon>
        <taxon>Pezizomycotina</taxon>
        <taxon>Sordariomycetes</taxon>
        <taxon>Hypocreomycetidae</taxon>
        <taxon>Hypocreales</taxon>
        <taxon>Hypocreaceae</taxon>
        <taxon>Trichoderma</taxon>
    </lineage>
</organism>
<dbReference type="PANTHER" id="PTHR38015:SF1">
    <property type="entry name" value="OPINE DEHYDROGENASE DOMAIN-CONTAINING PROTEIN"/>
    <property type="match status" value="1"/>
</dbReference>
<dbReference type="InterPro" id="IPR036291">
    <property type="entry name" value="NAD(P)-bd_dom_sf"/>
</dbReference>
<dbReference type="PANTHER" id="PTHR38015">
    <property type="entry name" value="BLR6086 PROTEIN"/>
    <property type="match status" value="1"/>
</dbReference>
<feature type="domain" description="Opine dehydrogenase" evidence="4">
    <location>
        <begin position="175"/>
        <end position="320"/>
    </location>
</feature>
<evidence type="ECO:0000313" key="5">
    <source>
        <dbReference type="EMBL" id="PNP42132.1"/>
    </source>
</evidence>
<dbReference type="AlphaFoldDB" id="A0A2K0T9D9"/>
<evidence type="ECO:0000256" key="2">
    <source>
        <dbReference type="ARBA" id="ARBA00048683"/>
    </source>
</evidence>
<dbReference type="SUPFAM" id="SSF51735">
    <property type="entry name" value="NAD(P)-binding Rossmann-fold domains"/>
    <property type="match status" value="1"/>
</dbReference>
<dbReference type="GO" id="GO:0141152">
    <property type="term" value="F:glycerol-3-phosphate dehydrogenase (NAD+) activity"/>
    <property type="evidence" value="ECO:0007669"/>
    <property type="project" value="UniProtKB-EC"/>
</dbReference>
<dbReference type="SUPFAM" id="SSF48179">
    <property type="entry name" value="6-phosphogluconate dehydrogenase C-terminal domain-like"/>
    <property type="match status" value="1"/>
</dbReference>
<proteinExistence type="predicted"/>
<name>A0A2K0T9D9_9HYPO</name>
<protein>
    <recommendedName>
        <fullName evidence="7">NAD/NADP octopine/nopaline dehydrogenase</fullName>
    </recommendedName>
</protein>
<comment type="catalytic activity">
    <reaction evidence="2">
        <text>sn-glycerol 3-phosphate + NAD(+) = dihydroxyacetone phosphate + NADH + H(+)</text>
        <dbReference type="Rhea" id="RHEA:11092"/>
        <dbReference type="ChEBI" id="CHEBI:15378"/>
        <dbReference type="ChEBI" id="CHEBI:57540"/>
        <dbReference type="ChEBI" id="CHEBI:57597"/>
        <dbReference type="ChEBI" id="CHEBI:57642"/>
        <dbReference type="ChEBI" id="CHEBI:57945"/>
        <dbReference type="EC" id="1.1.1.8"/>
    </reaction>
</comment>
<accession>A0A2K0T9D9</accession>
<dbReference type="Pfam" id="PF02317">
    <property type="entry name" value="Octopine_DH"/>
    <property type="match status" value="1"/>
</dbReference>